<dbReference type="AlphaFoldDB" id="A0AAW2TIH3"/>
<evidence type="ECO:0000313" key="1">
    <source>
        <dbReference type="EMBL" id="KAL0404474.1"/>
    </source>
</evidence>
<protein>
    <submittedName>
        <fullName evidence="1">Retrovirus-related Pol polyprotein from transposon RE1</fullName>
    </submittedName>
</protein>
<dbReference type="PANTHER" id="PTHR11439:SF481">
    <property type="entry name" value="REVERSE TRANSCRIPTASE TY1_COPIA-TYPE DOMAIN-CONTAINING PROTEIN"/>
    <property type="match status" value="1"/>
</dbReference>
<sequence>MKNLGEVSCFLGLEVERSDAGYFISERSYAKDLLWRFGIGESKEKSTPMEPHLKLMKDSGKLLKDAKQFRQLVDSLIYLTITRPEISYSIGVVSQFMQYPRTTHLDAARRILRYIKRSLDYGLLYKKNENFLLSGFSDARICGSNYGGTRMCLAEEISRRHASQGGLSSTN</sequence>
<comment type="caution">
    <text evidence="1">The sequence shown here is derived from an EMBL/GenBank/DDBJ whole genome shotgun (WGS) entry which is preliminary data.</text>
</comment>
<organism evidence="1">
    <name type="scientific">Sesamum radiatum</name>
    <name type="common">Black benniseed</name>
    <dbReference type="NCBI Taxonomy" id="300843"/>
    <lineage>
        <taxon>Eukaryota</taxon>
        <taxon>Viridiplantae</taxon>
        <taxon>Streptophyta</taxon>
        <taxon>Embryophyta</taxon>
        <taxon>Tracheophyta</taxon>
        <taxon>Spermatophyta</taxon>
        <taxon>Magnoliopsida</taxon>
        <taxon>eudicotyledons</taxon>
        <taxon>Gunneridae</taxon>
        <taxon>Pentapetalae</taxon>
        <taxon>asterids</taxon>
        <taxon>lamiids</taxon>
        <taxon>Lamiales</taxon>
        <taxon>Pedaliaceae</taxon>
        <taxon>Sesamum</taxon>
    </lineage>
</organism>
<accession>A0AAW2TIH3</accession>
<name>A0AAW2TIH3_SESRA</name>
<proteinExistence type="predicted"/>
<gene>
    <name evidence="1" type="ORF">Sradi_2088200</name>
</gene>
<dbReference type="EMBL" id="JACGWJ010000008">
    <property type="protein sequence ID" value="KAL0404474.1"/>
    <property type="molecule type" value="Genomic_DNA"/>
</dbReference>
<reference evidence="1" key="1">
    <citation type="submission" date="2020-06" db="EMBL/GenBank/DDBJ databases">
        <authorList>
            <person name="Li T."/>
            <person name="Hu X."/>
            <person name="Zhang T."/>
            <person name="Song X."/>
            <person name="Zhang H."/>
            <person name="Dai N."/>
            <person name="Sheng W."/>
            <person name="Hou X."/>
            <person name="Wei L."/>
        </authorList>
    </citation>
    <scope>NUCLEOTIDE SEQUENCE</scope>
    <source>
        <strain evidence="1">G02</strain>
        <tissue evidence="1">Leaf</tissue>
    </source>
</reference>
<dbReference type="PANTHER" id="PTHR11439">
    <property type="entry name" value="GAG-POL-RELATED RETROTRANSPOSON"/>
    <property type="match status" value="1"/>
</dbReference>
<reference evidence="1" key="2">
    <citation type="journal article" date="2024" name="Plant">
        <title>Genomic evolution and insights into agronomic trait innovations of Sesamum species.</title>
        <authorList>
            <person name="Miao H."/>
            <person name="Wang L."/>
            <person name="Qu L."/>
            <person name="Liu H."/>
            <person name="Sun Y."/>
            <person name="Le M."/>
            <person name="Wang Q."/>
            <person name="Wei S."/>
            <person name="Zheng Y."/>
            <person name="Lin W."/>
            <person name="Duan Y."/>
            <person name="Cao H."/>
            <person name="Xiong S."/>
            <person name="Wang X."/>
            <person name="Wei L."/>
            <person name="Li C."/>
            <person name="Ma Q."/>
            <person name="Ju M."/>
            <person name="Zhao R."/>
            <person name="Li G."/>
            <person name="Mu C."/>
            <person name="Tian Q."/>
            <person name="Mei H."/>
            <person name="Zhang T."/>
            <person name="Gao T."/>
            <person name="Zhang H."/>
        </authorList>
    </citation>
    <scope>NUCLEOTIDE SEQUENCE</scope>
    <source>
        <strain evidence="1">G02</strain>
    </source>
</reference>